<dbReference type="InterPro" id="IPR011042">
    <property type="entry name" value="6-blade_b-propeller_TolB-like"/>
</dbReference>
<dbReference type="EMBL" id="SMTF01000006">
    <property type="protein sequence ID" value="TDK23747.1"/>
    <property type="molecule type" value="Genomic_DNA"/>
</dbReference>
<evidence type="ECO:0000256" key="1">
    <source>
        <dbReference type="ARBA" id="ARBA00022737"/>
    </source>
</evidence>
<protein>
    <submittedName>
        <fullName evidence="4">Gluconolaconase</fullName>
    </submittedName>
</protein>
<feature type="region of interest" description="Disordered" evidence="3">
    <location>
        <begin position="344"/>
        <end position="380"/>
    </location>
</feature>
<accession>A0A4R5TQK1</accession>
<reference evidence="4 5" key="1">
    <citation type="submission" date="2019-03" db="EMBL/GenBank/DDBJ databases">
        <title>Luteimonas zhaokaii sp.nov., isolated from the rectal contents of Plateau pika in Yushu, Qinghai Province, China.</title>
        <authorList>
            <person name="Zhang G."/>
        </authorList>
    </citation>
    <scope>NUCLEOTIDE SEQUENCE [LARGE SCALE GENOMIC DNA]</scope>
    <source>
        <strain evidence="4 5">B9</strain>
    </source>
</reference>
<evidence type="ECO:0000313" key="5">
    <source>
        <dbReference type="Proteomes" id="UP000294796"/>
    </source>
</evidence>
<evidence type="ECO:0000313" key="4">
    <source>
        <dbReference type="EMBL" id="TDK23747.1"/>
    </source>
</evidence>
<dbReference type="Gene3D" id="2.70.70.10">
    <property type="entry name" value="Glucose Permease (Domain IIA)"/>
    <property type="match status" value="1"/>
</dbReference>
<name>A0A4R5TQK1_9GAMM</name>
<feature type="repeat" description="NHL" evidence="2">
    <location>
        <begin position="105"/>
        <end position="147"/>
    </location>
</feature>
<proteinExistence type="predicted"/>
<evidence type="ECO:0000256" key="3">
    <source>
        <dbReference type="SAM" id="MobiDB-lite"/>
    </source>
</evidence>
<dbReference type="Proteomes" id="UP000294796">
    <property type="component" value="Unassembled WGS sequence"/>
</dbReference>
<sequence length="699" mass="74207">MVAVVVLVLLALAATFVVEWWRDARAPEPGVAATPFEWAARIDPLAGDGHRGARDGHVFAARFDEPWGLVRAADGSLFVSDGGEANRIRRVAPDGEVTTFAGSTEGFADGSGGEARFHTPSSLAIDRDGNLYVADSGNHAIRKITRNGVVTTLAGNGRAGFRDGDAASAQFHAPMGVAVDDAGRVYVADTWNDRIRVITPEGRVRTLAGGGRPEHVDGPGVVARFDTPTALALAQDGSLWIADTGNGALRRLDAAGVVHTWQPTPGRAVSPGRVIALATTADGQLYAGELSPGRVLQLTPQGDARVLAGANAPWFARPSALWRDGDGALLVADAAGHRLHRLVPRDDGAGAGEGSLADGPVGPSPERALPDTRRRWPLHPQDGWHEVVGTMGEVRGNFRGESRSHLHNGLDIRGDVGATVLAIADGKVTSPLAAWSFGGQAEGLGVDELSYVHMRVGRTPQGRNLDPARFLIPVGDSGRPDRVRVARGTRFRAGDALGTINAQAHVHLIVGPNGHQHNAVRLGFRNYVDTVPPRIDGVHLLDAYDQPIDARIDGRIRVPRVGGVQVVVDAWDQVDGNLPRRRLGLHRVGYQVLRADGTPVPGFETPAMNLDFSRMPAHRGAVKVAYAANSGITVHGAARTRFLYVASNIVRADEMAVAHWQPAQLPPGDYVIRAHAEDASGNRAIGVRDLPVRLVDAMP</sequence>
<organism evidence="4 5">
    <name type="scientific">Luteimonas aestuarii</name>
    <dbReference type="NCBI Taxonomy" id="453837"/>
    <lineage>
        <taxon>Bacteria</taxon>
        <taxon>Pseudomonadati</taxon>
        <taxon>Pseudomonadota</taxon>
        <taxon>Gammaproteobacteria</taxon>
        <taxon>Lysobacterales</taxon>
        <taxon>Lysobacteraceae</taxon>
        <taxon>Luteimonas</taxon>
    </lineage>
</organism>
<dbReference type="PANTHER" id="PTHR13833:SF71">
    <property type="entry name" value="NHL DOMAIN-CONTAINING PROTEIN"/>
    <property type="match status" value="1"/>
</dbReference>
<gene>
    <name evidence="4" type="ORF">E2F46_09440</name>
</gene>
<feature type="repeat" description="NHL" evidence="2">
    <location>
        <begin position="170"/>
        <end position="201"/>
    </location>
</feature>
<dbReference type="RefSeq" id="WP_133321844.1">
    <property type="nucleotide sequence ID" value="NZ_SMTF01000006.1"/>
</dbReference>
<dbReference type="Gene3D" id="2.120.10.30">
    <property type="entry name" value="TolB, C-terminal domain"/>
    <property type="match status" value="2"/>
</dbReference>
<dbReference type="OrthoDB" id="9774579at2"/>
<keyword evidence="5" id="KW-1185">Reference proteome</keyword>
<comment type="caution">
    <text evidence="4">The sequence shown here is derived from an EMBL/GenBank/DDBJ whole genome shotgun (WGS) entry which is preliminary data.</text>
</comment>
<dbReference type="SUPFAM" id="SSF101898">
    <property type="entry name" value="NHL repeat"/>
    <property type="match status" value="1"/>
</dbReference>
<dbReference type="InterPro" id="IPR011055">
    <property type="entry name" value="Dup_hybrid_motif"/>
</dbReference>
<dbReference type="PROSITE" id="PS51125">
    <property type="entry name" value="NHL"/>
    <property type="match status" value="2"/>
</dbReference>
<dbReference type="InterPro" id="IPR001258">
    <property type="entry name" value="NHL_repeat"/>
</dbReference>
<keyword evidence="1" id="KW-0677">Repeat</keyword>
<dbReference type="Pfam" id="PF01436">
    <property type="entry name" value="NHL"/>
    <property type="match status" value="2"/>
</dbReference>
<dbReference type="AlphaFoldDB" id="A0A4R5TQK1"/>
<dbReference type="PANTHER" id="PTHR13833">
    <property type="match status" value="1"/>
</dbReference>
<evidence type="ECO:0000256" key="2">
    <source>
        <dbReference type="PROSITE-ProRule" id="PRU00504"/>
    </source>
</evidence>